<protein>
    <recommendedName>
        <fullName evidence="4">Flagellar biosynthesis protein FlgN</fullName>
    </recommendedName>
</protein>
<evidence type="ECO:0000313" key="2">
    <source>
        <dbReference type="EMBL" id="KUF09613.1"/>
    </source>
</evidence>
<dbReference type="STRING" id="1685382.AVJ23_17180"/>
<keyword evidence="3" id="KW-1185">Reference proteome</keyword>
<dbReference type="SUPFAM" id="SSF140566">
    <property type="entry name" value="FlgN-like"/>
    <property type="match status" value="1"/>
</dbReference>
<sequence>MTDPKIENRLKALIAEERRALMKGQFDRISEIIEEKRALTQHLQTARLPPKRASELKDGLRRNQELYDQALAGIRNVASRLGDLNRLRRSMDTYDRQGQKQTIDAPVSNALERRA</sequence>
<proteinExistence type="predicted"/>
<gene>
    <name evidence="2" type="ORF">AVJ23_17180</name>
</gene>
<dbReference type="AlphaFoldDB" id="A0A0W7WGA0"/>
<accession>A0A0W7WGA0</accession>
<dbReference type="EMBL" id="LPXO01000012">
    <property type="protein sequence ID" value="KUF09613.1"/>
    <property type="molecule type" value="Genomic_DNA"/>
</dbReference>
<feature type="region of interest" description="Disordered" evidence="1">
    <location>
        <begin position="93"/>
        <end position="115"/>
    </location>
</feature>
<dbReference type="InterPro" id="IPR036679">
    <property type="entry name" value="FlgN-like_sf"/>
</dbReference>
<dbReference type="Proteomes" id="UP000054396">
    <property type="component" value="Unassembled WGS sequence"/>
</dbReference>
<organism evidence="2 3">
    <name type="scientific">Pseudoponticoccus marisrubri</name>
    <dbReference type="NCBI Taxonomy" id="1685382"/>
    <lineage>
        <taxon>Bacteria</taxon>
        <taxon>Pseudomonadati</taxon>
        <taxon>Pseudomonadota</taxon>
        <taxon>Alphaproteobacteria</taxon>
        <taxon>Rhodobacterales</taxon>
        <taxon>Roseobacteraceae</taxon>
        <taxon>Pseudoponticoccus</taxon>
    </lineage>
</organism>
<evidence type="ECO:0000256" key="1">
    <source>
        <dbReference type="SAM" id="MobiDB-lite"/>
    </source>
</evidence>
<comment type="caution">
    <text evidence="2">The sequence shown here is derived from an EMBL/GenBank/DDBJ whole genome shotgun (WGS) entry which is preliminary data.</text>
</comment>
<evidence type="ECO:0008006" key="4">
    <source>
        <dbReference type="Google" id="ProtNLM"/>
    </source>
</evidence>
<dbReference type="RefSeq" id="WP_058863448.1">
    <property type="nucleotide sequence ID" value="NZ_LPXO01000012.1"/>
</dbReference>
<reference evidence="2 3" key="1">
    <citation type="submission" date="2015-12" db="EMBL/GenBank/DDBJ databases">
        <authorList>
            <person name="Shamseldin A."/>
            <person name="Moawad H."/>
            <person name="Abd El-Rahim W.M."/>
            <person name="Sadowsky M.J."/>
        </authorList>
    </citation>
    <scope>NUCLEOTIDE SEQUENCE [LARGE SCALE GENOMIC DNA]</scope>
    <source>
        <strain evidence="2 3">SJ5A-1</strain>
    </source>
</reference>
<evidence type="ECO:0000313" key="3">
    <source>
        <dbReference type="Proteomes" id="UP000054396"/>
    </source>
</evidence>
<name>A0A0W7WGA0_9RHOB</name>
<dbReference type="OrthoDB" id="7862860at2"/>
<dbReference type="GO" id="GO:0044780">
    <property type="term" value="P:bacterial-type flagellum assembly"/>
    <property type="evidence" value="ECO:0007669"/>
    <property type="project" value="InterPro"/>
</dbReference>